<organism evidence="2 3">
    <name type="scientific">Flagellimonas marina</name>
    <dbReference type="NCBI Taxonomy" id="1775168"/>
    <lineage>
        <taxon>Bacteria</taxon>
        <taxon>Pseudomonadati</taxon>
        <taxon>Bacteroidota</taxon>
        <taxon>Flavobacteriia</taxon>
        <taxon>Flavobacteriales</taxon>
        <taxon>Flavobacteriaceae</taxon>
        <taxon>Flagellimonas</taxon>
    </lineage>
</organism>
<gene>
    <name evidence="2" type="ORF">ACFOWS_09555</name>
</gene>
<dbReference type="NCBIfam" id="TIGR04131">
    <property type="entry name" value="Bac_Flav_CTERM"/>
    <property type="match status" value="1"/>
</dbReference>
<feature type="domain" description="DUF7507" evidence="1">
    <location>
        <begin position="696"/>
        <end position="778"/>
    </location>
</feature>
<dbReference type="InterPro" id="IPR047589">
    <property type="entry name" value="DUF11_rpt"/>
</dbReference>
<dbReference type="Pfam" id="PF13585">
    <property type="entry name" value="CHU_C"/>
    <property type="match status" value="1"/>
</dbReference>
<evidence type="ECO:0000313" key="3">
    <source>
        <dbReference type="Proteomes" id="UP001595841"/>
    </source>
</evidence>
<dbReference type="Proteomes" id="UP001595841">
    <property type="component" value="Unassembled WGS sequence"/>
</dbReference>
<dbReference type="Pfam" id="PF24346">
    <property type="entry name" value="DUF7507"/>
    <property type="match status" value="7"/>
</dbReference>
<proteinExistence type="predicted"/>
<keyword evidence="3" id="KW-1185">Reference proteome</keyword>
<evidence type="ECO:0000259" key="1">
    <source>
        <dbReference type="Pfam" id="PF24346"/>
    </source>
</evidence>
<feature type="domain" description="DUF7507" evidence="1">
    <location>
        <begin position="9"/>
        <end position="119"/>
    </location>
</feature>
<protein>
    <submittedName>
        <fullName evidence="2">Gliding motility-associated C-terminal domain-containing protein</fullName>
    </submittedName>
</protein>
<feature type="domain" description="DUF7507" evidence="1">
    <location>
        <begin position="552"/>
        <end position="648"/>
    </location>
</feature>
<dbReference type="RefSeq" id="WP_379763900.1">
    <property type="nucleotide sequence ID" value="NZ_JBHSCL010000004.1"/>
</dbReference>
<dbReference type="InterPro" id="IPR055354">
    <property type="entry name" value="DUF7507"/>
</dbReference>
<sequence>MARASMAYAPGIALIKTGLTYDDMDNEEGCSYIEFTYTVTNQSTNGEVLENIEVVDNPLFGPNPIPGPISGDGNNNGFLDLDETWIFTATYIITQSDVDNTQIVGNANVTANLLGQPSVSVNDISDNEDISGNDPTIIDLTLCQPNVALVKTGIGVSGEGDPEQGNAGCDAIVYTFVVTSEGFNPPTLENIQIEDPLIPNLDMVITGPDGDTNNNNLLDPSEAWVYLATYDIIPEDISNGEVRNQATVTAFMEGTTTELSDNSHPESILQDGDTVTDLSLCQPNIAMIKTGTTFHGVEEGSVCVTILYDFLVASKGMVPEVLENIVITDPLIPDLESIIHGPFNDVNDNGLLEPDEEWRFTAEYTFTQDDLNIGEVINQATVTANIEGSSIQLEDLSDNDSYLEDDETVVDISLCQEPEIGLVKTGTLIDIDNDGCNDHIQYTFTAFNLGNVALINISIQDSLLGEEIILISGDVNVDGILSLDEQWTYTALYDLTQADIDNGQVQNIAQIFAATFNGSDVSDFSHFSQPDLDDFTVTVLNGDECDDYGSPIGLIKQGTLLDFDADGCDDHIQYDFSLINNGPLPIEQVILNDPLFGGEITGPESGDDNDDGILDPGEVWSYIRYYDIQQSDIDVGQVLNQADVSGTLLNLQVQDLSDDDSYAEDDITVIDVSGTCDEHNGPLGLIKMGMLINNDSDCSNVIAYSFTIINQGPVNLNQVTLRDNGLGLGNIQGPESGDDNNDGILSPNEEWVYSAEYGITQADIDAGEVINQAAVNASLVNLQFNDLSDDNSYAENDPTVTDLDGACIPTPSIGLIKQGILVDSNNNGCDDSISYTFTVSNLGNVNLESVSLQDDLLGITLTEPNAGDANNDGFLNLDEEWIYEVVYGITQADIDATQVQNQAEVTAIQVGSQNSVSDLSDDNSYSEDDFTILSVAEACVGSSNANFEIFNGITPNGDGLNDYFHIEGINNYPLNTLQIFNRWGVLVYEIDEYGQGNNLFRGISDGRATIASDKELPSGTYFYVLTFSGENPGQNSYSGYLYINRD</sequence>
<dbReference type="NCBIfam" id="TIGR01451">
    <property type="entry name" value="B_ant_repeat"/>
    <property type="match status" value="2"/>
</dbReference>
<dbReference type="InterPro" id="IPR018247">
    <property type="entry name" value="EF_Hand_1_Ca_BS"/>
</dbReference>
<dbReference type="PROSITE" id="PS00018">
    <property type="entry name" value="EF_HAND_1"/>
    <property type="match status" value="1"/>
</dbReference>
<evidence type="ECO:0000313" key="2">
    <source>
        <dbReference type="EMBL" id="MFC4220380.1"/>
    </source>
</evidence>
<feature type="domain" description="DUF7507" evidence="1">
    <location>
        <begin position="282"/>
        <end position="386"/>
    </location>
</feature>
<name>A0ABV8PP46_9FLAO</name>
<feature type="domain" description="DUF7507" evidence="1">
    <location>
        <begin position="417"/>
        <end position="523"/>
    </location>
</feature>
<dbReference type="EMBL" id="JBHSCL010000004">
    <property type="protein sequence ID" value="MFC4220380.1"/>
    <property type="molecule type" value="Genomic_DNA"/>
</dbReference>
<reference evidence="3" key="1">
    <citation type="journal article" date="2019" name="Int. J. Syst. Evol. Microbiol.">
        <title>The Global Catalogue of Microorganisms (GCM) 10K type strain sequencing project: providing services to taxonomists for standard genome sequencing and annotation.</title>
        <authorList>
            <consortium name="The Broad Institute Genomics Platform"/>
            <consortium name="The Broad Institute Genome Sequencing Center for Infectious Disease"/>
            <person name="Wu L."/>
            <person name="Ma J."/>
        </authorList>
    </citation>
    <scope>NUCLEOTIDE SEQUENCE [LARGE SCALE GENOMIC DNA]</scope>
    <source>
        <strain evidence="3">CGMCC 1.15774</strain>
    </source>
</reference>
<comment type="caution">
    <text evidence="2">The sequence shown here is derived from an EMBL/GenBank/DDBJ whole genome shotgun (WGS) entry which is preliminary data.</text>
</comment>
<dbReference type="InterPro" id="IPR026341">
    <property type="entry name" value="T9SS_type_B"/>
</dbReference>
<feature type="domain" description="DUF7507" evidence="1">
    <location>
        <begin position="810"/>
        <end position="913"/>
    </location>
</feature>
<feature type="domain" description="DUF7507" evidence="1">
    <location>
        <begin position="145"/>
        <end position="253"/>
    </location>
</feature>
<accession>A0ABV8PP46</accession>